<organism evidence="2 3">
    <name type="scientific">Blepharisma stoltei</name>
    <dbReference type="NCBI Taxonomy" id="1481888"/>
    <lineage>
        <taxon>Eukaryota</taxon>
        <taxon>Sar</taxon>
        <taxon>Alveolata</taxon>
        <taxon>Ciliophora</taxon>
        <taxon>Postciliodesmatophora</taxon>
        <taxon>Heterotrichea</taxon>
        <taxon>Heterotrichida</taxon>
        <taxon>Blepharismidae</taxon>
        <taxon>Blepharisma</taxon>
    </lineage>
</organism>
<accession>A0AAU9JRD3</accession>
<reference evidence="2" key="1">
    <citation type="submission" date="2021-09" db="EMBL/GenBank/DDBJ databases">
        <authorList>
            <consortium name="AG Swart"/>
            <person name="Singh M."/>
            <person name="Singh A."/>
            <person name="Seah K."/>
            <person name="Emmerich C."/>
        </authorList>
    </citation>
    <scope>NUCLEOTIDE SEQUENCE</scope>
    <source>
        <strain evidence="2">ATCC30299</strain>
    </source>
</reference>
<proteinExistence type="predicted"/>
<evidence type="ECO:0000313" key="2">
    <source>
        <dbReference type="EMBL" id="CAG9326017.1"/>
    </source>
</evidence>
<keyword evidence="3" id="KW-1185">Reference proteome</keyword>
<name>A0AAU9JRD3_9CILI</name>
<feature type="transmembrane region" description="Helical" evidence="1">
    <location>
        <begin position="40"/>
        <end position="63"/>
    </location>
</feature>
<comment type="caution">
    <text evidence="2">The sequence shown here is derived from an EMBL/GenBank/DDBJ whole genome shotgun (WGS) entry which is preliminary data.</text>
</comment>
<evidence type="ECO:0000256" key="1">
    <source>
        <dbReference type="SAM" id="Phobius"/>
    </source>
</evidence>
<dbReference type="AlphaFoldDB" id="A0AAU9JRD3"/>
<dbReference type="Proteomes" id="UP001162131">
    <property type="component" value="Unassembled WGS sequence"/>
</dbReference>
<keyword evidence="1" id="KW-0472">Membrane</keyword>
<keyword evidence="1" id="KW-1133">Transmembrane helix</keyword>
<evidence type="ECO:0000313" key="3">
    <source>
        <dbReference type="Proteomes" id="UP001162131"/>
    </source>
</evidence>
<gene>
    <name evidence="2" type="ORF">BSTOLATCC_MIC39795</name>
</gene>
<protein>
    <submittedName>
        <fullName evidence="2">Uncharacterized protein</fullName>
    </submittedName>
</protein>
<dbReference type="EMBL" id="CAJZBQ010000039">
    <property type="protein sequence ID" value="CAG9326017.1"/>
    <property type="molecule type" value="Genomic_DNA"/>
</dbReference>
<keyword evidence="1" id="KW-0812">Transmembrane</keyword>
<sequence length="119" mass="13784">MSNMHIERILRFRQFLDYFKIFLDGKCFSNEINKLLELKACCIFAVVASFLNFASIVRVAFYLPWAKKGSFSSKIYLVVLFSESTPLVGRVSCSPGRSKVQSFIFSRFKINKLEHLLLE</sequence>